<feature type="compositionally biased region" description="Low complexity" evidence="1">
    <location>
        <begin position="274"/>
        <end position="303"/>
    </location>
</feature>
<organism evidence="3 4">
    <name type="scientific">Micromonospora cathayae</name>
    <dbReference type="NCBI Taxonomy" id="3028804"/>
    <lineage>
        <taxon>Bacteria</taxon>
        <taxon>Bacillati</taxon>
        <taxon>Actinomycetota</taxon>
        <taxon>Actinomycetes</taxon>
        <taxon>Micromonosporales</taxon>
        <taxon>Micromonosporaceae</taxon>
        <taxon>Micromonospora</taxon>
    </lineage>
</organism>
<reference evidence="3 4" key="1">
    <citation type="submission" date="2023-02" db="EMBL/GenBank/DDBJ databases">
        <authorList>
            <person name="Mo P."/>
        </authorList>
    </citation>
    <scope>NUCLEOTIDE SEQUENCE [LARGE SCALE GENOMIC DNA]</scope>
    <source>
        <strain evidence="3 4">HUAS 3</strain>
    </source>
</reference>
<dbReference type="Proteomes" id="UP001219605">
    <property type="component" value="Chromosome"/>
</dbReference>
<gene>
    <name evidence="3" type="ORF">PVK37_28400</name>
</gene>
<dbReference type="EMBL" id="CP118615">
    <property type="protein sequence ID" value="WDZ84328.1"/>
    <property type="molecule type" value="Genomic_DNA"/>
</dbReference>
<evidence type="ECO:0000256" key="1">
    <source>
        <dbReference type="SAM" id="MobiDB-lite"/>
    </source>
</evidence>
<feature type="compositionally biased region" description="Low complexity" evidence="1">
    <location>
        <begin position="314"/>
        <end position="325"/>
    </location>
</feature>
<feature type="compositionally biased region" description="Pro residues" evidence="1">
    <location>
        <begin position="304"/>
        <end position="313"/>
    </location>
</feature>
<accession>A0ABY7ZN84</accession>
<keyword evidence="4" id="KW-1185">Reference proteome</keyword>
<keyword evidence="2" id="KW-0812">Transmembrane</keyword>
<sequence>MRTGELLRRLDQRLLPPLVRALAGRSDPRPGLLAWVALASVGAVLLTAVWATGRPPAGDRTVGEVTRVGVAEGDSIPGYLRSADDELAALPDPAASGGSTWALVSLTEYLPPARLAPVLGDVGVSAVFGRVPLPGRQTEIVRIPALRVPDDVLAGMAGLADRKDREAADYRARAAELSGGDPQQRELRQWYDSSAQVAAAEAAAYRSGCSCVYAAVVRAEPATLRTVANRPGVRAVDPAPEVDRLDRTVFTPPLPEQRDTVRPPADEEPPSPSSTPGTSAPARPSSAPTVTGSPSAPVTSTTPPATPSTPAPVPSATTGPGDASTAPPPPTGAASSAPIEGSESEPSP</sequence>
<evidence type="ECO:0000313" key="4">
    <source>
        <dbReference type="Proteomes" id="UP001219605"/>
    </source>
</evidence>
<name>A0ABY7ZN84_9ACTN</name>
<proteinExistence type="predicted"/>
<evidence type="ECO:0000313" key="3">
    <source>
        <dbReference type="EMBL" id="WDZ84328.1"/>
    </source>
</evidence>
<keyword evidence="2" id="KW-0472">Membrane</keyword>
<protein>
    <submittedName>
        <fullName evidence="3">Uncharacterized protein</fullName>
    </submittedName>
</protein>
<keyword evidence="2" id="KW-1133">Transmembrane helix</keyword>
<evidence type="ECO:0000256" key="2">
    <source>
        <dbReference type="SAM" id="Phobius"/>
    </source>
</evidence>
<feature type="compositionally biased region" description="Basic and acidic residues" evidence="1">
    <location>
        <begin position="256"/>
        <end position="265"/>
    </location>
</feature>
<feature type="region of interest" description="Disordered" evidence="1">
    <location>
        <begin position="238"/>
        <end position="348"/>
    </location>
</feature>
<feature type="transmembrane region" description="Helical" evidence="2">
    <location>
        <begin position="32"/>
        <end position="51"/>
    </location>
</feature>
<dbReference type="RefSeq" id="WP_275030890.1">
    <property type="nucleotide sequence ID" value="NZ_CP118615.1"/>
</dbReference>